<organism evidence="1 2">
    <name type="scientific">Ambrosiozyma monospora</name>
    <name type="common">Yeast</name>
    <name type="synonym">Endomycopsis monosporus</name>
    <dbReference type="NCBI Taxonomy" id="43982"/>
    <lineage>
        <taxon>Eukaryota</taxon>
        <taxon>Fungi</taxon>
        <taxon>Dikarya</taxon>
        <taxon>Ascomycota</taxon>
        <taxon>Saccharomycotina</taxon>
        <taxon>Pichiomycetes</taxon>
        <taxon>Pichiales</taxon>
        <taxon>Pichiaceae</taxon>
        <taxon>Ambrosiozyma</taxon>
    </lineage>
</organism>
<sequence>MAGKLAKTGIFIGSTIAGYMALDYQLSKMYPNIPMDQIPPSSQFRSTNMLKLRVKPSPPAPLSLSDNSTLTSTPNPAIDEPKTYIAYTDNYKQTLHNVSLDEATHKFLSFPIIKSLFTSNYAPPSTPSSSTTSKPGLTKFPIAASHSKDNKTKSYTIKWFFDNSLSNLIPFFENLSTNWYYPYRLMNGGYHEVLISQNPNNENDVDVYFLTAHEYNDLHDGGKVIPGWCLNLHRNYARLILYFGTR</sequence>
<dbReference type="EMBL" id="BSXS01002419">
    <property type="protein sequence ID" value="GME79041.1"/>
    <property type="molecule type" value="Genomic_DNA"/>
</dbReference>
<name>A0ACB5T155_AMBMO</name>
<keyword evidence="2" id="KW-1185">Reference proteome</keyword>
<reference evidence="1" key="1">
    <citation type="submission" date="2023-04" db="EMBL/GenBank/DDBJ databases">
        <title>Ambrosiozyma monospora NBRC 10751.</title>
        <authorList>
            <person name="Ichikawa N."/>
            <person name="Sato H."/>
            <person name="Tonouchi N."/>
        </authorList>
    </citation>
    <scope>NUCLEOTIDE SEQUENCE</scope>
    <source>
        <strain evidence="1">NBRC 10751</strain>
    </source>
</reference>
<gene>
    <name evidence="1" type="ORF">Amon02_000373900</name>
</gene>
<proteinExistence type="predicted"/>
<evidence type="ECO:0000313" key="1">
    <source>
        <dbReference type="EMBL" id="GME79041.1"/>
    </source>
</evidence>
<evidence type="ECO:0000313" key="2">
    <source>
        <dbReference type="Proteomes" id="UP001165064"/>
    </source>
</evidence>
<comment type="caution">
    <text evidence="1">The sequence shown here is derived from an EMBL/GenBank/DDBJ whole genome shotgun (WGS) entry which is preliminary data.</text>
</comment>
<protein>
    <submittedName>
        <fullName evidence="1">Unnamed protein product</fullName>
    </submittedName>
</protein>
<dbReference type="Proteomes" id="UP001165064">
    <property type="component" value="Unassembled WGS sequence"/>
</dbReference>
<accession>A0ACB5T155</accession>